<keyword evidence="1" id="KW-0812">Transmembrane</keyword>
<feature type="transmembrane region" description="Helical" evidence="1">
    <location>
        <begin position="15"/>
        <end position="35"/>
    </location>
</feature>
<dbReference type="EMBL" id="GBXM01019514">
    <property type="protein sequence ID" value="JAH89063.1"/>
    <property type="molecule type" value="Transcribed_RNA"/>
</dbReference>
<evidence type="ECO:0000313" key="2">
    <source>
        <dbReference type="EMBL" id="JAH89063.1"/>
    </source>
</evidence>
<keyword evidence="1" id="KW-1133">Transmembrane helix</keyword>
<proteinExistence type="predicted"/>
<protein>
    <submittedName>
        <fullName evidence="2">Uncharacterized protein</fullName>
    </submittedName>
</protein>
<dbReference type="AlphaFoldDB" id="A0A0E9WHV2"/>
<reference evidence="2" key="2">
    <citation type="journal article" date="2015" name="Fish Shellfish Immunol.">
        <title>Early steps in the European eel (Anguilla anguilla)-Vibrio vulnificus interaction in the gills: Role of the RtxA13 toxin.</title>
        <authorList>
            <person name="Callol A."/>
            <person name="Pajuelo D."/>
            <person name="Ebbesson L."/>
            <person name="Teles M."/>
            <person name="MacKenzie S."/>
            <person name="Amaro C."/>
        </authorList>
    </citation>
    <scope>NUCLEOTIDE SEQUENCE</scope>
</reference>
<evidence type="ECO:0000256" key="1">
    <source>
        <dbReference type="SAM" id="Phobius"/>
    </source>
</evidence>
<keyword evidence="1" id="KW-0472">Membrane</keyword>
<sequence>MVCHTKMLKLPRNHCFVVFIYKCMQFCFMSNITIYRALQHVWGIDIFVLNLSLHYTIFHMWLK</sequence>
<reference evidence="2" key="1">
    <citation type="submission" date="2014-11" db="EMBL/GenBank/DDBJ databases">
        <authorList>
            <person name="Amaro Gonzalez C."/>
        </authorList>
    </citation>
    <scope>NUCLEOTIDE SEQUENCE</scope>
</reference>
<feature type="transmembrane region" description="Helical" evidence="1">
    <location>
        <begin position="41"/>
        <end position="62"/>
    </location>
</feature>
<organism evidence="2">
    <name type="scientific">Anguilla anguilla</name>
    <name type="common">European freshwater eel</name>
    <name type="synonym">Muraena anguilla</name>
    <dbReference type="NCBI Taxonomy" id="7936"/>
    <lineage>
        <taxon>Eukaryota</taxon>
        <taxon>Metazoa</taxon>
        <taxon>Chordata</taxon>
        <taxon>Craniata</taxon>
        <taxon>Vertebrata</taxon>
        <taxon>Euteleostomi</taxon>
        <taxon>Actinopterygii</taxon>
        <taxon>Neopterygii</taxon>
        <taxon>Teleostei</taxon>
        <taxon>Anguilliformes</taxon>
        <taxon>Anguillidae</taxon>
        <taxon>Anguilla</taxon>
    </lineage>
</organism>
<name>A0A0E9WHV2_ANGAN</name>
<accession>A0A0E9WHV2</accession>